<proteinExistence type="predicted"/>
<accession>A0AB33BXC0</accession>
<organism evidence="1 2">
    <name type="scientific">Microcystis aeruginosa PCC 7806SL</name>
    <dbReference type="NCBI Taxonomy" id="1903187"/>
    <lineage>
        <taxon>Bacteria</taxon>
        <taxon>Bacillati</taxon>
        <taxon>Cyanobacteriota</taxon>
        <taxon>Cyanophyceae</taxon>
        <taxon>Oscillatoriophycideae</taxon>
        <taxon>Chroococcales</taxon>
        <taxon>Microcystaceae</taxon>
        <taxon>Microcystis</taxon>
    </lineage>
</organism>
<protein>
    <submittedName>
        <fullName evidence="1">Uncharacterized protein</fullName>
    </submittedName>
</protein>
<sequence length="37" mass="4004">MFPQLKTDLVSESIGGGIPVLAEKLRSAFSEFSLDGY</sequence>
<evidence type="ECO:0000313" key="1">
    <source>
        <dbReference type="EMBL" id="ARI81077.1"/>
    </source>
</evidence>
<name>A0AB33BXC0_MICA7</name>
<dbReference type="EMBL" id="CP020771">
    <property type="protein sequence ID" value="ARI81077.1"/>
    <property type="molecule type" value="Genomic_DNA"/>
</dbReference>
<reference evidence="1 2" key="1">
    <citation type="journal article" date="2018" name="Harmful Algae">
        <title>The highly heterogeneous methylated genomes and diverse restriction-modification systems of bloom-forming Microcystis.</title>
        <authorList>
            <person name="Zhao L."/>
            <person name="Song Y."/>
            <person name="Li L."/>
            <person name="Gan N."/>
            <person name="Brand J.J."/>
            <person name="Song L."/>
        </authorList>
    </citation>
    <scope>NUCLEOTIDE SEQUENCE [LARGE SCALE GENOMIC DNA]</scope>
    <source>
        <strain evidence="1 2">PCC 7806SL</strain>
    </source>
</reference>
<keyword evidence="2" id="KW-1185">Reference proteome</keyword>
<dbReference type="AlphaFoldDB" id="A0AB33BXC0"/>
<gene>
    <name evidence="1" type="ORF">BH695_1796</name>
</gene>
<evidence type="ECO:0000313" key="2">
    <source>
        <dbReference type="Proteomes" id="UP000192439"/>
    </source>
</evidence>
<dbReference type="Proteomes" id="UP000192439">
    <property type="component" value="Chromosome"/>
</dbReference>